<dbReference type="GeneID" id="17089812"/>
<feature type="domain" description="Glycosyltransferase 2-like" evidence="2">
    <location>
        <begin position="57"/>
        <end position="165"/>
    </location>
</feature>
<keyword evidence="4" id="KW-1185">Reference proteome</keyword>
<dbReference type="Pfam" id="PF00535">
    <property type="entry name" value="Glycos_transf_2"/>
    <property type="match status" value="1"/>
</dbReference>
<dbReference type="eggNOG" id="ENOG502S8UM">
    <property type="taxonomic scope" value="Eukaryota"/>
</dbReference>
<name>M2Y5L0_GALSU</name>
<dbReference type="RefSeq" id="XP_005707659.1">
    <property type="nucleotide sequence ID" value="XM_005707602.1"/>
</dbReference>
<dbReference type="AlphaFoldDB" id="M2Y5L0"/>
<dbReference type="Proteomes" id="UP000030680">
    <property type="component" value="Unassembled WGS sequence"/>
</dbReference>
<dbReference type="InterPro" id="IPR029044">
    <property type="entry name" value="Nucleotide-diphossugar_trans"/>
</dbReference>
<feature type="transmembrane region" description="Helical" evidence="1">
    <location>
        <begin position="16"/>
        <end position="37"/>
    </location>
</feature>
<dbReference type="Gene3D" id="3.90.550.10">
    <property type="entry name" value="Spore Coat Polysaccharide Biosynthesis Protein SpsA, Chain A"/>
    <property type="match status" value="1"/>
</dbReference>
<keyword evidence="1" id="KW-1133">Transmembrane helix</keyword>
<dbReference type="Gramene" id="EME31139">
    <property type="protein sequence ID" value="EME31139"/>
    <property type="gene ID" value="Gasu_16350"/>
</dbReference>
<dbReference type="InterPro" id="IPR001173">
    <property type="entry name" value="Glyco_trans_2-like"/>
</dbReference>
<protein>
    <recommendedName>
        <fullName evidence="2">Glycosyltransferase 2-like domain-containing protein</fullName>
    </recommendedName>
</protein>
<keyword evidence="1" id="KW-0472">Membrane</keyword>
<keyword evidence="1" id="KW-0812">Transmembrane</keyword>
<dbReference type="OrthoDB" id="10321983at2759"/>
<organism evidence="3 4">
    <name type="scientific">Galdieria sulphuraria</name>
    <name type="common">Red alga</name>
    <dbReference type="NCBI Taxonomy" id="130081"/>
    <lineage>
        <taxon>Eukaryota</taxon>
        <taxon>Rhodophyta</taxon>
        <taxon>Bangiophyceae</taxon>
        <taxon>Galdieriales</taxon>
        <taxon>Galdieriaceae</taxon>
        <taxon>Galdieria</taxon>
    </lineage>
</organism>
<dbReference type="KEGG" id="gsl:Gasu_16350"/>
<evidence type="ECO:0000259" key="2">
    <source>
        <dbReference type="Pfam" id="PF00535"/>
    </source>
</evidence>
<evidence type="ECO:0000313" key="4">
    <source>
        <dbReference type="Proteomes" id="UP000030680"/>
    </source>
</evidence>
<dbReference type="EMBL" id="KB454494">
    <property type="protein sequence ID" value="EME31139.1"/>
    <property type="molecule type" value="Genomic_DNA"/>
</dbReference>
<sequence length="323" mass="37353">MLFAVVATWISPRRTYVLFCILSILLFWFSIANLNILTRSKTFKLPPCDIAALTIGYNEECLAAFTVASVLLQVDRYVFVDTNSFDRTVSLIKHIFSEEVKTGKLRIISKGIEDFDVSSARNEGLQWLKNQNCTKLLKIDADEVFYRAGARLLVDTARYLEEDVSEVEFCEYELYQNEVETNTEWMKALYKDIVGASNQTIFYQFPHIPSKQRIFNHLQNIYASGKWTDEAEGKSAENLHTTDGKVMRLPDIVNVHYGWARNLEYKRNKSIAWMGKPEAHPWVNSINPRDPSSDLKQFKGHPEVIYEYIERVSSFLNIAYDKV</sequence>
<gene>
    <name evidence="3" type="ORF">Gasu_16350</name>
</gene>
<reference evidence="4" key="1">
    <citation type="journal article" date="2013" name="Science">
        <title>Gene transfer from bacteria and archaea facilitated evolution of an extremophilic eukaryote.</title>
        <authorList>
            <person name="Schonknecht G."/>
            <person name="Chen W.H."/>
            <person name="Ternes C.M."/>
            <person name="Barbier G.G."/>
            <person name="Shrestha R.P."/>
            <person name="Stanke M."/>
            <person name="Brautigam A."/>
            <person name="Baker B.J."/>
            <person name="Banfield J.F."/>
            <person name="Garavito R.M."/>
            <person name="Carr K."/>
            <person name="Wilkerson C."/>
            <person name="Rensing S.A."/>
            <person name="Gagneul D."/>
            <person name="Dickenson N.E."/>
            <person name="Oesterhelt C."/>
            <person name="Lercher M.J."/>
            <person name="Weber A.P."/>
        </authorList>
    </citation>
    <scope>NUCLEOTIDE SEQUENCE [LARGE SCALE GENOMIC DNA]</scope>
    <source>
        <strain evidence="4">074W</strain>
    </source>
</reference>
<evidence type="ECO:0000256" key="1">
    <source>
        <dbReference type="SAM" id="Phobius"/>
    </source>
</evidence>
<dbReference type="SUPFAM" id="SSF53448">
    <property type="entry name" value="Nucleotide-diphospho-sugar transferases"/>
    <property type="match status" value="1"/>
</dbReference>
<evidence type="ECO:0000313" key="3">
    <source>
        <dbReference type="EMBL" id="EME31139.1"/>
    </source>
</evidence>
<accession>M2Y5L0</accession>
<proteinExistence type="predicted"/>